<feature type="non-terminal residue" evidence="1">
    <location>
        <position position="1"/>
    </location>
</feature>
<accession>A0A371G053</accession>
<dbReference type="Proteomes" id="UP000257109">
    <property type="component" value="Unassembled WGS sequence"/>
</dbReference>
<name>A0A371G053_MUCPR</name>
<protein>
    <submittedName>
        <fullName evidence="1">Uncharacterized protein</fullName>
    </submittedName>
</protein>
<proteinExistence type="predicted"/>
<dbReference type="AlphaFoldDB" id="A0A371G053"/>
<organism evidence="1 2">
    <name type="scientific">Mucuna pruriens</name>
    <name type="common">Velvet bean</name>
    <name type="synonym">Dolichos pruriens</name>
    <dbReference type="NCBI Taxonomy" id="157652"/>
    <lineage>
        <taxon>Eukaryota</taxon>
        <taxon>Viridiplantae</taxon>
        <taxon>Streptophyta</taxon>
        <taxon>Embryophyta</taxon>
        <taxon>Tracheophyta</taxon>
        <taxon>Spermatophyta</taxon>
        <taxon>Magnoliopsida</taxon>
        <taxon>eudicotyledons</taxon>
        <taxon>Gunneridae</taxon>
        <taxon>Pentapetalae</taxon>
        <taxon>rosids</taxon>
        <taxon>fabids</taxon>
        <taxon>Fabales</taxon>
        <taxon>Fabaceae</taxon>
        <taxon>Papilionoideae</taxon>
        <taxon>50 kb inversion clade</taxon>
        <taxon>NPAAA clade</taxon>
        <taxon>indigoferoid/millettioid clade</taxon>
        <taxon>Phaseoleae</taxon>
        <taxon>Mucuna</taxon>
    </lineage>
</organism>
<sequence>MSCEKPNTTVEVSQHKPNTAVEVCHQSKSQHSSLGQKLSEITSKAFKGRHGSNQNQLQCYGQTHVESHGHDGSKTETYHYGQTQTQHDKKHGVSKTHITVTVVQAQITHTNENPSSYGTTTICFGAHRRRMKNSTIRRI</sequence>
<dbReference type="EMBL" id="QJKJ01007205">
    <property type="protein sequence ID" value="RDX83918.1"/>
    <property type="molecule type" value="Genomic_DNA"/>
</dbReference>
<dbReference type="OrthoDB" id="1428482at2759"/>
<evidence type="ECO:0000313" key="2">
    <source>
        <dbReference type="Proteomes" id="UP000257109"/>
    </source>
</evidence>
<keyword evidence="2" id="KW-1185">Reference proteome</keyword>
<evidence type="ECO:0000313" key="1">
    <source>
        <dbReference type="EMBL" id="RDX83918.1"/>
    </source>
</evidence>
<comment type="caution">
    <text evidence="1">The sequence shown here is derived from an EMBL/GenBank/DDBJ whole genome shotgun (WGS) entry which is preliminary data.</text>
</comment>
<gene>
    <name evidence="1" type="ORF">CR513_35108</name>
</gene>
<reference evidence="1" key="1">
    <citation type="submission" date="2018-05" db="EMBL/GenBank/DDBJ databases">
        <title>Draft genome of Mucuna pruriens seed.</title>
        <authorList>
            <person name="Nnadi N.E."/>
            <person name="Vos R."/>
            <person name="Hasami M.H."/>
            <person name="Devisetty U.K."/>
            <person name="Aguiy J.C."/>
        </authorList>
    </citation>
    <scope>NUCLEOTIDE SEQUENCE [LARGE SCALE GENOMIC DNA]</scope>
    <source>
        <strain evidence="1">JCA_2017</strain>
    </source>
</reference>